<dbReference type="RefSeq" id="WP_419193529.1">
    <property type="nucleotide sequence ID" value="NZ_CP036279.1"/>
</dbReference>
<dbReference type="InterPro" id="IPR007048">
    <property type="entry name" value="IraD/Gp25-like"/>
</dbReference>
<dbReference type="SUPFAM" id="SSF160719">
    <property type="entry name" value="gpW/gp25-like"/>
    <property type="match status" value="1"/>
</dbReference>
<name>A0A518B3M1_9BACT</name>
<dbReference type="Gene3D" id="3.10.450.40">
    <property type="match status" value="1"/>
</dbReference>
<keyword evidence="3" id="KW-1185">Reference proteome</keyword>
<dbReference type="Pfam" id="PF04965">
    <property type="entry name" value="GPW_gp25"/>
    <property type="match status" value="1"/>
</dbReference>
<organism evidence="2 3">
    <name type="scientific">Kolteria novifilia</name>
    <dbReference type="NCBI Taxonomy" id="2527975"/>
    <lineage>
        <taxon>Bacteria</taxon>
        <taxon>Pseudomonadati</taxon>
        <taxon>Planctomycetota</taxon>
        <taxon>Planctomycetia</taxon>
        <taxon>Kolteriales</taxon>
        <taxon>Kolteriaceae</taxon>
        <taxon>Kolteria</taxon>
    </lineage>
</organism>
<evidence type="ECO:0000259" key="1">
    <source>
        <dbReference type="Pfam" id="PF04965"/>
    </source>
</evidence>
<dbReference type="EMBL" id="CP036279">
    <property type="protein sequence ID" value="QDU61516.1"/>
    <property type="molecule type" value="Genomic_DNA"/>
</dbReference>
<evidence type="ECO:0000313" key="3">
    <source>
        <dbReference type="Proteomes" id="UP000317093"/>
    </source>
</evidence>
<reference evidence="2 3" key="1">
    <citation type="submission" date="2019-02" db="EMBL/GenBank/DDBJ databases">
        <title>Deep-cultivation of Planctomycetes and their phenomic and genomic characterization uncovers novel biology.</title>
        <authorList>
            <person name="Wiegand S."/>
            <person name="Jogler M."/>
            <person name="Boedeker C."/>
            <person name="Pinto D."/>
            <person name="Vollmers J."/>
            <person name="Rivas-Marin E."/>
            <person name="Kohn T."/>
            <person name="Peeters S.H."/>
            <person name="Heuer A."/>
            <person name="Rast P."/>
            <person name="Oberbeckmann S."/>
            <person name="Bunk B."/>
            <person name="Jeske O."/>
            <person name="Meyerdierks A."/>
            <person name="Storesund J.E."/>
            <person name="Kallscheuer N."/>
            <person name="Luecker S."/>
            <person name="Lage O.M."/>
            <person name="Pohl T."/>
            <person name="Merkel B.J."/>
            <person name="Hornburger P."/>
            <person name="Mueller R.-W."/>
            <person name="Bruemmer F."/>
            <person name="Labrenz M."/>
            <person name="Spormann A.M."/>
            <person name="Op den Camp H."/>
            <person name="Overmann J."/>
            <person name="Amann R."/>
            <person name="Jetten M.S.M."/>
            <person name="Mascher T."/>
            <person name="Medema M.H."/>
            <person name="Devos D.P."/>
            <person name="Kaster A.-K."/>
            <person name="Ovreas L."/>
            <person name="Rohde M."/>
            <person name="Galperin M.Y."/>
            <person name="Jogler C."/>
        </authorList>
    </citation>
    <scope>NUCLEOTIDE SEQUENCE [LARGE SCALE GENOMIC DNA]</scope>
    <source>
        <strain evidence="2 3">Pan216</strain>
    </source>
</reference>
<sequence>MKHQLSFWQKLTGDTRRSPFDKIEESVRQDVVRNLHNVLNARKGRAAGCRDFGLDDVEDLGKSPVRIAESIKRLILRFEPRIQPDNLQVLPSDNAPIDFVDGYFRASFIVKGRLIIDDSKRLPIRIRTTVVSEAADFDAMIQEEASDSTLGAKELRPRRILVEGEGDS</sequence>
<proteinExistence type="predicted"/>
<gene>
    <name evidence="2" type="ORF">Pan216_23770</name>
</gene>
<dbReference type="KEGG" id="knv:Pan216_23770"/>
<dbReference type="Proteomes" id="UP000317093">
    <property type="component" value="Chromosome"/>
</dbReference>
<evidence type="ECO:0000313" key="2">
    <source>
        <dbReference type="EMBL" id="QDU61516.1"/>
    </source>
</evidence>
<dbReference type="AlphaFoldDB" id="A0A518B3M1"/>
<protein>
    <recommendedName>
        <fullName evidence="1">IraD/Gp25-like domain-containing protein</fullName>
    </recommendedName>
</protein>
<feature type="domain" description="IraD/Gp25-like" evidence="1">
    <location>
        <begin position="26"/>
        <end position="113"/>
    </location>
</feature>
<accession>A0A518B3M1</accession>